<dbReference type="Proteomes" id="UP000185657">
    <property type="component" value="Unassembled WGS sequence"/>
</dbReference>
<dbReference type="KEGG" id="hyl:LPB072_10085"/>
<evidence type="ECO:0000313" key="3">
    <source>
        <dbReference type="Proteomes" id="UP000185657"/>
    </source>
</evidence>
<organism evidence="1 4">
    <name type="scientific">Hydrogenophaga crassostreae</name>
    <dbReference type="NCBI Taxonomy" id="1763535"/>
    <lineage>
        <taxon>Bacteria</taxon>
        <taxon>Pseudomonadati</taxon>
        <taxon>Pseudomonadota</taxon>
        <taxon>Betaproteobacteria</taxon>
        <taxon>Burkholderiales</taxon>
        <taxon>Comamonadaceae</taxon>
        <taxon>Hydrogenophaga</taxon>
    </lineage>
</organism>
<protein>
    <submittedName>
        <fullName evidence="1">Uncharacterized protein</fullName>
    </submittedName>
</protein>
<dbReference type="EMBL" id="CP017476">
    <property type="protein sequence ID" value="AOW13150.1"/>
    <property type="molecule type" value="Genomic_DNA"/>
</dbReference>
<evidence type="ECO:0000313" key="2">
    <source>
        <dbReference type="EMBL" id="OAD42704.1"/>
    </source>
</evidence>
<name>A0A167IGG2_9BURK</name>
<proteinExistence type="predicted"/>
<dbReference type="AlphaFoldDB" id="A0A167IGG2"/>
<gene>
    <name evidence="1" type="ORF">LPB072_10085</name>
    <name evidence="2" type="ORF">LPB72_07285</name>
</gene>
<reference evidence="1 4" key="2">
    <citation type="submission" date="2016-10" db="EMBL/GenBank/DDBJ databases">
        <title>Hydorgenophaga sp. LPB0072 isolated from gastropod.</title>
        <authorList>
            <person name="Kim E."/>
            <person name="Yi H."/>
        </authorList>
    </citation>
    <scope>NUCLEOTIDE SEQUENCE [LARGE SCALE GENOMIC DNA]</scope>
    <source>
        <strain evidence="1 4">LPB0072</strain>
    </source>
</reference>
<evidence type="ECO:0000313" key="1">
    <source>
        <dbReference type="EMBL" id="AOW13150.1"/>
    </source>
</evidence>
<dbReference type="EMBL" id="LVWD01000007">
    <property type="protein sequence ID" value="OAD42704.1"/>
    <property type="molecule type" value="Genomic_DNA"/>
</dbReference>
<keyword evidence="3" id="KW-1185">Reference proteome</keyword>
<dbReference type="Proteomes" id="UP000185680">
    <property type="component" value="Chromosome"/>
</dbReference>
<accession>A0A167IGG2</accession>
<evidence type="ECO:0000313" key="4">
    <source>
        <dbReference type="Proteomes" id="UP000185680"/>
    </source>
</evidence>
<sequence length="302" mass="33190">MTKKVDSKGGVSPLFLFSQHFCHLLIRSDHIFISLWSQNEMKEVLQTTAPLASSSASKQTQQRPSCWKVPIRSTHTRCVRFTEDPMFTKESIEQALVAGKLFPLINVAIAQGLLRPGRLMSPTEVVEVTSRQGTFRPELNRWTLCGDSQDDWLKAVAAGAHLESSTKVVQLLGGQKVLRISIRCGKWLHHFVVPLVGESTQAILMAAKADALAISMAQEQSSRALIAFTDPAALDSVVPGTVDNIQNFVMDISLLCLALLCDDNLKKETPSVEKVSLSLVCSDELGQLVALAEEAPHTQFFH</sequence>
<reference evidence="2 3" key="1">
    <citation type="submission" date="2016-02" db="EMBL/GenBank/DDBJ databases">
        <title>Draft genome sequence of Hydrogenophaga sp. LPB0072.</title>
        <authorList>
            <person name="Shin S.-K."/>
            <person name="Yi H."/>
        </authorList>
    </citation>
    <scope>NUCLEOTIDE SEQUENCE [LARGE SCALE GENOMIC DNA]</scope>
    <source>
        <strain evidence="2 3">LPB0072</strain>
    </source>
</reference>